<dbReference type="Proteomes" id="UP000182977">
    <property type="component" value="Chromosome I"/>
</dbReference>
<evidence type="ECO:0000256" key="2">
    <source>
        <dbReference type="SAM" id="MobiDB-lite"/>
    </source>
</evidence>
<evidence type="ECO:0000259" key="4">
    <source>
        <dbReference type="Pfam" id="PF22725"/>
    </source>
</evidence>
<dbReference type="Gene3D" id="3.30.360.10">
    <property type="entry name" value="Dihydrodipicolinate Reductase, domain 2"/>
    <property type="match status" value="1"/>
</dbReference>
<feature type="region of interest" description="Disordered" evidence="2">
    <location>
        <begin position="353"/>
        <end position="372"/>
    </location>
</feature>
<dbReference type="InterPro" id="IPR000683">
    <property type="entry name" value="Gfo/Idh/MocA-like_OxRdtase_N"/>
</dbReference>
<evidence type="ECO:0000256" key="1">
    <source>
        <dbReference type="ARBA" id="ARBA00023002"/>
    </source>
</evidence>
<evidence type="ECO:0000313" key="6">
    <source>
        <dbReference type="Proteomes" id="UP000182977"/>
    </source>
</evidence>
<protein>
    <submittedName>
        <fullName evidence="5">Predicted dehydrogenase</fullName>
    </submittedName>
</protein>
<reference evidence="6" key="1">
    <citation type="submission" date="2016-10" db="EMBL/GenBank/DDBJ databases">
        <authorList>
            <person name="Varghese N."/>
            <person name="Submissions S."/>
        </authorList>
    </citation>
    <scope>NUCLEOTIDE SEQUENCE [LARGE SCALE GENOMIC DNA]</scope>
    <source>
        <strain evidence="6">DSM 45079</strain>
    </source>
</reference>
<evidence type="ECO:0000259" key="3">
    <source>
        <dbReference type="Pfam" id="PF01408"/>
    </source>
</evidence>
<dbReference type="AlphaFoldDB" id="A0A1H2K2T9"/>
<dbReference type="SUPFAM" id="SSF55347">
    <property type="entry name" value="Glyceraldehyde-3-phosphate dehydrogenase-like, C-terminal domain"/>
    <property type="match status" value="1"/>
</dbReference>
<organism evidence="5 6">
    <name type="scientific">Jiangella alkaliphila</name>
    <dbReference type="NCBI Taxonomy" id="419479"/>
    <lineage>
        <taxon>Bacteria</taxon>
        <taxon>Bacillati</taxon>
        <taxon>Actinomycetota</taxon>
        <taxon>Actinomycetes</taxon>
        <taxon>Jiangellales</taxon>
        <taxon>Jiangellaceae</taxon>
        <taxon>Jiangella</taxon>
    </lineage>
</organism>
<dbReference type="GO" id="GO:0000166">
    <property type="term" value="F:nucleotide binding"/>
    <property type="evidence" value="ECO:0007669"/>
    <property type="project" value="InterPro"/>
</dbReference>
<dbReference type="Pfam" id="PF01408">
    <property type="entry name" value="GFO_IDH_MocA"/>
    <property type="match status" value="1"/>
</dbReference>
<accession>A0A1H2K2T9</accession>
<dbReference type="Pfam" id="PF22725">
    <property type="entry name" value="GFO_IDH_MocA_C3"/>
    <property type="match status" value="1"/>
</dbReference>
<dbReference type="OrthoDB" id="9776544at2"/>
<dbReference type="GO" id="GO:0016491">
    <property type="term" value="F:oxidoreductase activity"/>
    <property type="evidence" value="ECO:0007669"/>
    <property type="project" value="UniProtKB-KW"/>
</dbReference>
<evidence type="ECO:0000313" key="5">
    <source>
        <dbReference type="EMBL" id="SDU63034.1"/>
    </source>
</evidence>
<dbReference type="EMBL" id="LT629791">
    <property type="protein sequence ID" value="SDU63034.1"/>
    <property type="molecule type" value="Genomic_DNA"/>
</dbReference>
<dbReference type="Gene3D" id="3.40.50.720">
    <property type="entry name" value="NAD(P)-binding Rossmann-like Domain"/>
    <property type="match status" value="1"/>
</dbReference>
<sequence>MGGAIGIGIVGTGAISGQYLDTLRRLSTVRVVAVADLDQDRARAAVAGLDAVRALTVDALLADPDVDVVLNLTPPAGHEPIALAAVEAGKSVYTEKPLAATVAGGRRVLAAGEAAGVRVGGAPDTVLGTGVQTARQAIDAGLIGTPTAATATFVSPGHERWHPNPDFYYAAGGGPLLDMGPYYVTTLVTLLGPVTSVLGAGSTARPARTIGSGPRAGEEVPVEVLSHVTGVLTHASGALSTVTMSFDAVATRAEPIEVHGPDGSLVVPDPNRFDGDVLLRRLDGDGWEPLPVSAGYRHGGRGLGVAELMTAPTAGAARASGTLALHVLDVMESMLRSAATGGGSVAVEAQAERPAAVPLADEPGSDPSSLLG</sequence>
<name>A0A1H2K2T9_9ACTN</name>
<keyword evidence="1" id="KW-0560">Oxidoreductase</keyword>
<keyword evidence="6" id="KW-1185">Reference proteome</keyword>
<dbReference type="InterPro" id="IPR036291">
    <property type="entry name" value="NAD(P)-bd_dom_sf"/>
</dbReference>
<dbReference type="PANTHER" id="PTHR43818:SF11">
    <property type="entry name" value="BCDNA.GH03377"/>
    <property type="match status" value="1"/>
</dbReference>
<dbReference type="InterPro" id="IPR050463">
    <property type="entry name" value="Gfo/Idh/MocA_oxidrdct_glycsds"/>
</dbReference>
<dbReference type="RefSeq" id="WP_046768086.1">
    <property type="nucleotide sequence ID" value="NZ_KQ061224.1"/>
</dbReference>
<dbReference type="InterPro" id="IPR055170">
    <property type="entry name" value="GFO_IDH_MocA-like_dom"/>
</dbReference>
<dbReference type="SUPFAM" id="SSF51735">
    <property type="entry name" value="NAD(P)-binding Rossmann-fold domains"/>
    <property type="match status" value="1"/>
</dbReference>
<dbReference type="PANTHER" id="PTHR43818">
    <property type="entry name" value="BCDNA.GH03377"/>
    <property type="match status" value="1"/>
</dbReference>
<dbReference type="STRING" id="419479.SAMN04488563_3363"/>
<feature type="domain" description="Gfo/Idh/MocA-like oxidoreductase N-terminal" evidence="3">
    <location>
        <begin position="6"/>
        <end position="119"/>
    </location>
</feature>
<feature type="domain" description="GFO/IDH/MocA-like oxidoreductase" evidence="4">
    <location>
        <begin position="131"/>
        <end position="265"/>
    </location>
</feature>
<gene>
    <name evidence="5" type="ORF">SAMN04488563_3363</name>
</gene>
<proteinExistence type="predicted"/>